<feature type="domain" description="FAD-binding FR-type" evidence="1">
    <location>
        <begin position="9"/>
        <end position="140"/>
    </location>
</feature>
<dbReference type="InterPro" id="IPR039374">
    <property type="entry name" value="SIP_fam"/>
</dbReference>
<dbReference type="AlphaFoldDB" id="A0A7Z0BMQ1"/>
<comment type="caution">
    <text evidence="2">The sequence shown here is derived from an EMBL/GenBank/DDBJ whole genome shotgun (WGS) entry which is preliminary data.</text>
</comment>
<dbReference type="PROSITE" id="PS51384">
    <property type="entry name" value="FAD_FR"/>
    <property type="match status" value="1"/>
</dbReference>
<dbReference type="Gene3D" id="3.40.50.80">
    <property type="entry name" value="Nucleotide-binding domain of ferredoxin-NADP reductase (FNR) module"/>
    <property type="match status" value="1"/>
</dbReference>
<dbReference type="InterPro" id="IPR007037">
    <property type="entry name" value="SIP_rossman_dom"/>
</dbReference>
<dbReference type="PANTHER" id="PTHR30157">
    <property type="entry name" value="FERRIC REDUCTASE, NADPH-DEPENDENT"/>
    <property type="match status" value="1"/>
</dbReference>
<dbReference type="EMBL" id="JACCHL010000001">
    <property type="protein sequence ID" value="NYH54797.1"/>
    <property type="molecule type" value="Genomic_DNA"/>
</dbReference>
<dbReference type="InterPro" id="IPR013113">
    <property type="entry name" value="SIP_FAD-bd"/>
</dbReference>
<dbReference type="Pfam" id="PF04954">
    <property type="entry name" value="SIP"/>
    <property type="match status" value="1"/>
</dbReference>
<reference evidence="2 3" key="1">
    <citation type="submission" date="2020-07" db="EMBL/GenBank/DDBJ databases">
        <title>Sequencing the genomes of 1000 actinobacteria strains.</title>
        <authorList>
            <person name="Klenk H.-P."/>
        </authorList>
    </citation>
    <scope>NUCLEOTIDE SEQUENCE [LARGE SCALE GENOMIC DNA]</scope>
    <source>
        <strain evidence="2 3">DSM 45278</strain>
    </source>
</reference>
<dbReference type="InterPro" id="IPR017927">
    <property type="entry name" value="FAD-bd_FR_type"/>
</dbReference>
<dbReference type="GO" id="GO:0016491">
    <property type="term" value="F:oxidoreductase activity"/>
    <property type="evidence" value="ECO:0007669"/>
    <property type="project" value="InterPro"/>
</dbReference>
<organism evidence="2 3">
    <name type="scientific">Nocardiopsis sinuspersici</name>
    <dbReference type="NCBI Taxonomy" id="501010"/>
    <lineage>
        <taxon>Bacteria</taxon>
        <taxon>Bacillati</taxon>
        <taxon>Actinomycetota</taxon>
        <taxon>Actinomycetes</taxon>
        <taxon>Streptosporangiales</taxon>
        <taxon>Nocardiopsidaceae</taxon>
        <taxon>Nocardiopsis</taxon>
    </lineage>
</organism>
<dbReference type="InterPro" id="IPR017938">
    <property type="entry name" value="Riboflavin_synthase-like_b-brl"/>
</dbReference>
<gene>
    <name evidence="2" type="ORF">HNR06_004386</name>
</gene>
<name>A0A7Z0BMQ1_9ACTN</name>
<dbReference type="RefSeq" id="WP_179811108.1">
    <property type="nucleotide sequence ID" value="NZ_JACCHL010000001.1"/>
</dbReference>
<evidence type="ECO:0000313" key="3">
    <source>
        <dbReference type="Proteomes" id="UP000584931"/>
    </source>
</evidence>
<dbReference type="SUPFAM" id="SSF63380">
    <property type="entry name" value="Riboflavin synthase domain-like"/>
    <property type="match status" value="1"/>
</dbReference>
<dbReference type="Proteomes" id="UP000584931">
    <property type="component" value="Unassembled WGS sequence"/>
</dbReference>
<sequence>MRIEQPGRRAMIRTRVVRTERLSEHFVTVTLGGPELAGFDFLGRDQFVRLFLPREGQDRLYMPADADKRWVEQLYAMPPSRRPHVRSYSVRRFNADALEMDIEFVDHGDAGPASAWASRAVPGDEAGILADGVYHLPSEDADWQLLVGDESAVPALVSILEQAPEDMRALVYLEVPSAGDVRPLPDRPGMEVHWLPRTDPHAVPGRLALDTVRAAELPGGRPYCFVAGENALPTELRRFLVREHGVPKEDVSFIGYWRHGRCAMD</sequence>
<dbReference type="Pfam" id="PF08021">
    <property type="entry name" value="FAD_binding_9"/>
    <property type="match status" value="1"/>
</dbReference>
<evidence type="ECO:0000313" key="2">
    <source>
        <dbReference type="EMBL" id="NYH54797.1"/>
    </source>
</evidence>
<accession>A0A7Z0BMQ1</accession>
<evidence type="ECO:0000259" key="1">
    <source>
        <dbReference type="PROSITE" id="PS51384"/>
    </source>
</evidence>
<dbReference type="Gene3D" id="2.40.30.10">
    <property type="entry name" value="Translation factors"/>
    <property type="match status" value="1"/>
</dbReference>
<protein>
    <submittedName>
        <fullName evidence="2">NADPH-dependent ferric siderophore reductase</fullName>
    </submittedName>
</protein>
<proteinExistence type="predicted"/>
<dbReference type="CDD" id="cd06193">
    <property type="entry name" value="siderophore_interacting"/>
    <property type="match status" value="1"/>
</dbReference>
<dbReference type="InterPro" id="IPR039261">
    <property type="entry name" value="FNR_nucleotide-bd"/>
</dbReference>
<dbReference type="PANTHER" id="PTHR30157:SF0">
    <property type="entry name" value="NADPH-DEPENDENT FERRIC-CHELATE REDUCTASE"/>
    <property type="match status" value="1"/>
</dbReference>